<proteinExistence type="predicted"/>
<sequence>MTGNYLSTTTAGNLETKMTGPRLPMELNHLIIETVALLPQNKPALRALSLVSHSFSAHAQKQLFRVVDLGDRALSGPLYYRKFYRFMKVEGEKDDGRLRGYIKEFKVVDTYAGWDPLLPTTSSTTKGWEWLVREESICDLLDWLSSLESFSICFNTGTPAWSNFVPCIRRALIQRLSRGILQFEMRRVCGFPPALFVNLLGLVGGGSIHTLILDDVLVRVPQVVQEEGDDESAHSSLASSLGVISNFLSTNPSAPPATSPLRTLVLRSSVGKATINVIRNILALYPQPSLRTLRIAMTGIDEQEAFGMTSEPVGSGSGSANGHSSNNVTTSAAAIERGNGRDVVLQMWELMRWAGDSIKVLEWRSATRPKTRANVPPPPIHLSIFPNLESITFLVNFHASSSVNAKEKGGVFSPLMEVLSQIRTRAWCSSYTGNSSLQNITIECMFIQPGELIAAEADWATLDAFLCMPPAADDASFPRGGSMRFSNLSSLTFHARIKASSPMRSRTRAILTQQLPELRARKGVKVDICWDFG</sequence>
<protein>
    <submittedName>
        <fullName evidence="1">Uncharacterized protein</fullName>
    </submittedName>
</protein>
<dbReference type="EMBL" id="JAACJL010000044">
    <property type="protein sequence ID" value="KAF4615432.1"/>
    <property type="molecule type" value="Genomic_DNA"/>
</dbReference>
<organism evidence="1 2">
    <name type="scientific">Agrocybe pediades</name>
    <dbReference type="NCBI Taxonomy" id="84607"/>
    <lineage>
        <taxon>Eukaryota</taxon>
        <taxon>Fungi</taxon>
        <taxon>Dikarya</taxon>
        <taxon>Basidiomycota</taxon>
        <taxon>Agaricomycotina</taxon>
        <taxon>Agaricomycetes</taxon>
        <taxon>Agaricomycetidae</taxon>
        <taxon>Agaricales</taxon>
        <taxon>Agaricineae</taxon>
        <taxon>Strophariaceae</taxon>
        <taxon>Agrocybe</taxon>
    </lineage>
</organism>
<dbReference type="Proteomes" id="UP000521872">
    <property type="component" value="Unassembled WGS sequence"/>
</dbReference>
<comment type="caution">
    <text evidence="1">The sequence shown here is derived from an EMBL/GenBank/DDBJ whole genome shotgun (WGS) entry which is preliminary data.</text>
</comment>
<reference evidence="1 2" key="1">
    <citation type="submission" date="2019-12" db="EMBL/GenBank/DDBJ databases">
        <authorList>
            <person name="Floudas D."/>
            <person name="Bentzer J."/>
            <person name="Ahren D."/>
            <person name="Johansson T."/>
            <person name="Persson P."/>
            <person name="Tunlid A."/>
        </authorList>
    </citation>
    <scope>NUCLEOTIDE SEQUENCE [LARGE SCALE GENOMIC DNA]</scope>
    <source>
        <strain evidence="1 2">CBS 102.39</strain>
    </source>
</reference>
<gene>
    <name evidence="1" type="ORF">D9613_003542</name>
</gene>
<name>A0A8H4VMV3_9AGAR</name>
<accession>A0A8H4VMV3</accession>
<dbReference type="AlphaFoldDB" id="A0A8H4VMV3"/>
<evidence type="ECO:0000313" key="1">
    <source>
        <dbReference type="EMBL" id="KAF4615432.1"/>
    </source>
</evidence>
<keyword evidence="2" id="KW-1185">Reference proteome</keyword>
<evidence type="ECO:0000313" key="2">
    <source>
        <dbReference type="Proteomes" id="UP000521872"/>
    </source>
</evidence>